<feature type="transmembrane region" description="Helical" evidence="8">
    <location>
        <begin position="557"/>
        <end position="578"/>
    </location>
</feature>
<comment type="caution">
    <text evidence="10">The sequence shown here is derived from an EMBL/GenBank/DDBJ whole genome shotgun (WGS) entry which is preliminary data.</text>
</comment>
<dbReference type="GO" id="GO:0051117">
    <property type="term" value="F:ATPase binding"/>
    <property type="evidence" value="ECO:0007669"/>
    <property type="project" value="TreeGrafter"/>
</dbReference>
<dbReference type="EMBL" id="BFAG01000014">
    <property type="protein sequence ID" value="GBF07434.1"/>
    <property type="molecule type" value="Genomic_DNA"/>
</dbReference>
<evidence type="ECO:0000256" key="8">
    <source>
        <dbReference type="SAM" id="Phobius"/>
    </source>
</evidence>
<evidence type="ECO:0000259" key="9">
    <source>
        <dbReference type="Pfam" id="PF18670"/>
    </source>
</evidence>
<feature type="transmembrane region" description="Helical" evidence="8">
    <location>
        <begin position="625"/>
        <end position="648"/>
    </location>
</feature>
<dbReference type="PANTHER" id="PTHR11629:SF63">
    <property type="entry name" value="V-TYPE PROTON ATPASE SUBUNIT A"/>
    <property type="match status" value="1"/>
</dbReference>
<accession>A0A2I9CZ16</accession>
<protein>
    <submittedName>
        <fullName evidence="10">V-type ATPase 116 kDa subunit</fullName>
    </submittedName>
</protein>
<evidence type="ECO:0000256" key="3">
    <source>
        <dbReference type="ARBA" id="ARBA00022448"/>
    </source>
</evidence>
<sequence>MISRMHQVIVAGRQRDSREVMAALQGAGVLHIVPLDAEGFETGPLGGAAADERRNTERLLARTESTLGELGAVRGTGRGAVAPLPPEGEWAARVEEVAQPASALGAREGELQADLDTQGAYGEVVRVLARLAGGVDQSRRLALLTFTVGAPEELRGVEDALRADLGDRFALASDRVNERVVAGALAVPRADREKARAALSRARVGELRLPGRFDAMPVGAVQAEFERIARENPGALDQIRAEKRRLADAHGPALFAIRDALADRVAIDEARSQSARGKYGFVLQGYVPDEGLGAFRAAMDAMKGRALYEVQPVDEHHAEAVPVKLRNNSYVRNFEFLLNISDPPRYGTFDPSWVVAVFFPLFFGFVVADIGFGLLFLIASLWMLARSRRGESLPVGLLGTTLDPGTLYQVGYVLRTMSLWSILWGVLTGEFFGNVLEKLHVFYYNPDLIRNLWGVPFSPATLERLTEEKHLSGLIPILFPRTLPEFSITVLLICLGLGIVFLFWAWGLRAQLSLKHRHMHHFWEAAGILGGMVGLVSLAFVSQAGRDFGALGNLGDWRVLLMIAGFVVFLLGVVLARAPLMLIEILSQGGFIISFTRLFAVGVAAAILANLATDVGWGLGGTLPVIGPILGVLVGFVVHAFLFALTILGHIMQPLRLMWVEYLNPTGYFQESGPRYQPFARHLK</sequence>
<keyword evidence="5 8" id="KW-1133">Transmembrane helix</keyword>
<dbReference type="Gene3D" id="1.20.1460.20">
    <property type="match status" value="1"/>
</dbReference>
<evidence type="ECO:0000313" key="10">
    <source>
        <dbReference type="EMBL" id="GBF07434.1"/>
    </source>
</evidence>
<dbReference type="Gene3D" id="3.30.70.2750">
    <property type="match status" value="1"/>
</dbReference>
<dbReference type="Pfam" id="PF18670">
    <property type="entry name" value="V_ATPase_I_N"/>
    <property type="match status" value="1"/>
</dbReference>
<proteinExistence type="inferred from homology"/>
<dbReference type="GO" id="GO:0033179">
    <property type="term" value="C:proton-transporting V-type ATPase, V0 domain"/>
    <property type="evidence" value="ECO:0007669"/>
    <property type="project" value="InterPro"/>
</dbReference>
<comment type="subcellular location">
    <subcellularLocation>
        <location evidence="1">Membrane</location>
        <topology evidence="1">Multi-pass membrane protein</topology>
    </subcellularLocation>
</comment>
<evidence type="ECO:0000256" key="2">
    <source>
        <dbReference type="ARBA" id="ARBA00009904"/>
    </source>
</evidence>
<dbReference type="GO" id="GO:0046961">
    <property type="term" value="F:proton-transporting ATPase activity, rotational mechanism"/>
    <property type="evidence" value="ECO:0007669"/>
    <property type="project" value="InterPro"/>
</dbReference>
<name>A0A2I9CZ16_9DEIO</name>
<dbReference type="Proteomes" id="UP000236569">
    <property type="component" value="Unassembled WGS sequence"/>
</dbReference>
<dbReference type="InterPro" id="IPR002490">
    <property type="entry name" value="V-ATPase_116kDa_su"/>
</dbReference>
<feature type="transmembrane region" description="Helical" evidence="8">
    <location>
        <begin position="526"/>
        <end position="545"/>
    </location>
</feature>
<feature type="transmembrane region" description="Helical" evidence="8">
    <location>
        <begin position="406"/>
        <end position="427"/>
    </location>
</feature>
<dbReference type="Pfam" id="PF01496">
    <property type="entry name" value="V_ATPase_I"/>
    <property type="match status" value="1"/>
</dbReference>
<evidence type="ECO:0000256" key="1">
    <source>
        <dbReference type="ARBA" id="ARBA00004141"/>
    </source>
</evidence>
<feature type="transmembrane region" description="Helical" evidence="8">
    <location>
        <begin position="590"/>
        <end position="613"/>
    </location>
</feature>
<evidence type="ECO:0000256" key="6">
    <source>
        <dbReference type="ARBA" id="ARBA00023065"/>
    </source>
</evidence>
<comment type="similarity">
    <text evidence="2">Belongs to the V-ATPase 116 kDa subunit family.</text>
</comment>
<dbReference type="GO" id="GO:0007035">
    <property type="term" value="P:vacuolar acidification"/>
    <property type="evidence" value="ECO:0007669"/>
    <property type="project" value="TreeGrafter"/>
</dbReference>
<feature type="domain" description="V-type ATP synthase subunit I N-terminal" evidence="9">
    <location>
        <begin position="120"/>
        <end position="209"/>
    </location>
</feature>
<dbReference type="InterPro" id="IPR040574">
    <property type="entry name" value="V_ATPase_I_N"/>
</dbReference>
<dbReference type="PANTHER" id="PTHR11629">
    <property type="entry name" value="VACUOLAR PROTON ATPASES"/>
    <property type="match status" value="1"/>
</dbReference>
<evidence type="ECO:0000313" key="11">
    <source>
        <dbReference type="Proteomes" id="UP000236569"/>
    </source>
</evidence>
<keyword evidence="3" id="KW-0813">Transport</keyword>
<feature type="transmembrane region" description="Helical" evidence="8">
    <location>
        <begin position="353"/>
        <end position="385"/>
    </location>
</feature>
<organism evidence="10 11">
    <name type="scientific">Deinococcus aerius</name>
    <dbReference type="NCBI Taxonomy" id="200253"/>
    <lineage>
        <taxon>Bacteria</taxon>
        <taxon>Thermotogati</taxon>
        <taxon>Deinococcota</taxon>
        <taxon>Deinococci</taxon>
        <taxon>Deinococcales</taxon>
        <taxon>Deinococcaceae</taxon>
        <taxon>Deinococcus</taxon>
    </lineage>
</organism>
<dbReference type="Gene3D" id="3.30.70.2170">
    <property type="match status" value="1"/>
</dbReference>
<dbReference type="GO" id="GO:0016471">
    <property type="term" value="C:vacuolar proton-transporting V-type ATPase complex"/>
    <property type="evidence" value="ECO:0007669"/>
    <property type="project" value="TreeGrafter"/>
</dbReference>
<evidence type="ECO:0000256" key="4">
    <source>
        <dbReference type="ARBA" id="ARBA00022692"/>
    </source>
</evidence>
<gene>
    <name evidence="10" type="ORF">DAERI_140095</name>
</gene>
<keyword evidence="6" id="KW-0406">Ion transport</keyword>
<evidence type="ECO:0000256" key="7">
    <source>
        <dbReference type="ARBA" id="ARBA00023136"/>
    </source>
</evidence>
<dbReference type="AlphaFoldDB" id="A0A2I9CZ16"/>
<feature type="transmembrane region" description="Helical" evidence="8">
    <location>
        <begin position="486"/>
        <end position="506"/>
    </location>
</feature>
<evidence type="ECO:0000256" key="5">
    <source>
        <dbReference type="ARBA" id="ARBA00022989"/>
    </source>
</evidence>
<keyword evidence="4 8" id="KW-0812">Transmembrane</keyword>
<keyword evidence="11" id="KW-1185">Reference proteome</keyword>
<reference evidence="11" key="1">
    <citation type="submission" date="2018-01" db="EMBL/GenBank/DDBJ databases">
        <title>Draft Genome Sequence of the Radioresistant Bacterium Deinococcus aerius TR0125, Isolated from the Higher Atmosphere above Japan.</title>
        <authorList>
            <person name="Satoh K."/>
            <person name="Arai H."/>
            <person name="Sanzen T."/>
            <person name="Kawaguchi Y."/>
            <person name="Hayashi H."/>
            <person name="Yokobori S."/>
            <person name="Yamagishi A."/>
            <person name="Oono Y."/>
            <person name="Narumi I."/>
        </authorList>
    </citation>
    <scope>NUCLEOTIDE SEQUENCE [LARGE SCALE GENOMIC DNA]</scope>
    <source>
        <strain evidence="11">TR0125</strain>
    </source>
</reference>
<keyword evidence="7 8" id="KW-0472">Membrane</keyword>